<dbReference type="Proteomes" id="UP000503447">
    <property type="component" value="Chromosome"/>
</dbReference>
<protein>
    <submittedName>
        <fullName evidence="2">Uncharacterized protein</fullName>
    </submittedName>
</protein>
<evidence type="ECO:0000313" key="3">
    <source>
        <dbReference type="Proteomes" id="UP000503447"/>
    </source>
</evidence>
<gene>
    <name evidence="2" type="ORF">FTUN_0360</name>
</gene>
<dbReference type="EMBL" id="CP053452">
    <property type="protein sequence ID" value="QJW92863.1"/>
    <property type="molecule type" value="Genomic_DNA"/>
</dbReference>
<accession>A0A6M5YHX6</accession>
<dbReference type="AlphaFoldDB" id="A0A6M5YHX6"/>
<feature type="region of interest" description="Disordered" evidence="1">
    <location>
        <begin position="1"/>
        <end position="58"/>
    </location>
</feature>
<sequence>MDTNAGGDANFHSGWYSPVRHSASNQMRGEPRPAVPELEYGDRAVDRTRPEYHRYNRV</sequence>
<evidence type="ECO:0000313" key="2">
    <source>
        <dbReference type="EMBL" id="QJW92863.1"/>
    </source>
</evidence>
<proteinExistence type="predicted"/>
<evidence type="ECO:0000256" key="1">
    <source>
        <dbReference type="SAM" id="MobiDB-lite"/>
    </source>
</evidence>
<dbReference type="KEGG" id="ftj:FTUN_0360"/>
<reference evidence="3" key="1">
    <citation type="submission" date="2020-05" db="EMBL/GenBank/DDBJ databases">
        <title>Frigoriglobus tundricola gen. nov., sp. nov., a psychrotolerant cellulolytic planctomycete of the family Gemmataceae with two divergent copies of 16S rRNA gene.</title>
        <authorList>
            <person name="Kulichevskaya I.S."/>
            <person name="Ivanova A.A."/>
            <person name="Naumoff D.G."/>
            <person name="Beletsky A.V."/>
            <person name="Rijpstra W.I.C."/>
            <person name="Sinninghe Damste J.S."/>
            <person name="Mardanov A.V."/>
            <person name="Ravin N.V."/>
            <person name="Dedysh S.N."/>
        </authorList>
    </citation>
    <scope>NUCLEOTIDE SEQUENCE [LARGE SCALE GENOMIC DNA]</scope>
    <source>
        <strain evidence="3">PL17</strain>
    </source>
</reference>
<keyword evidence="3" id="KW-1185">Reference proteome</keyword>
<feature type="compositionally biased region" description="Basic and acidic residues" evidence="1">
    <location>
        <begin position="40"/>
        <end position="58"/>
    </location>
</feature>
<organism evidence="2 3">
    <name type="scientific">Frigoriglobus tundricola</name>
    <dbReference type="NCBI Taxonomy" id="2774151"/>
    <lineage>
        <taxon>Bacteria</taxon>
        <taxon>Pseudomonadati</taxon>
        <taxon>Planctomycetota</taxon>
        <taxon>Planctomycetia</taxon>
        <taxon>Gemmatales</taxon>
        <taxon>Gemmataceae</taxon>
        <taxon>Frigoriglobus</taxon>
    </lineage>
</organism>
<name>A0A6M5YHX6_9BACT</name>